<sequence>NGPISDYVLGLSNELSLPREEVGKDPGLRKARRAKVLSLKDAVHMAMAQYLSAVEDGSFLSKTLAAGTHWQKKTRKVIKHSRLCKRRANWCMPGTMNEGYEKRVSKVRSNELAGPLVRNGIEIKEKFP</sequence>
<dbReference type="EMBL" id="JACXVP010000004">
    <property type="protein sequence ID" value="KAG5610388.1"/>
    <property type="molecule type" value="Genomic_DNA"/>
</dbReference>
<keyword evidence="2" id="KW-1185">Reference proteome</keyword>
<name>A0A9J5ZFY1_SOLCO</name>
<dbReference type="Proteomes" id="UP000824120">
    <property type="component" value="Chromosome 4"/>
</dbReference>
<dbReference type="AlphaFoldDB" id="A0A9J5ZFY1"/>
<comment type="caution">
    <text evidence="1">The sequence shown here is derived from an EMBL/GenBank/DDBJ whole genome shotgun (WGS) entry which is preliminary data.</text>
</comment>
<feature type="non-terminal residue" evidence="1">
    <location>
        <position position="1"/>
    </location>
</feature>
<dbReference type="OrthoDB" id="1325593at2759"/>
<evidence type="ECO:0000313" key="2">
    <source>
        <dbReference type="Proteomes" id="UP000824120"/>
    </source>
</evidence>
<organism evidence="1 2">
    <name type="scientific">Solanum commersonii</name>
    <name type="common">Commerson's wild potato</name>
    <name type="synonym">Commerson's nightshade</name>
    <dbReference type="NCBI Taxonomy" id="4109"/>
    <lineage>
        <taxon>Eukaryota</taxon>
        <taxon>Viridiplantae</taxon>
        <taxon>Streptophyta</taxon>
        <taxon>Embryophyta</taxon>
        <taxon>Tracheophyta</taxon>
        <taxon>Spermatophyta</taxon>
        <taxon>Magnoliopsida</taxon>
        <taxon>eudicotyledons</taxon>
        <taxon>Gunneridae</taxon>
        <taxon>Pentapetalae</taxon>
        <taxon>asterids</taxon>
        <taxon>lamiids</taxon>
        <taxon>Solanales</taxon>
        <taxon>Solanaceae</taxon>
        <taxon>Solanoideae</taxon>
        <taxon>Solaneae</taxon>
        <taxon>Solanum</taxon>
    </lineage>
</organism>
<proteinExistence type="predicted"/>
<evidence type="ECO:0000313" key="1">
    <source>
        <dbReference type="EMBL" id="KAG5610388.1"/>
    </source>
</evidence>
<protein>
    <submittedName>
        <fullName evidence="1">Uncharacterized protein</fullName>
    </submittedName>
</protein>
<gene>
    <name evidence="1" type="ORF">H5410_021669</name>
</gene>
<reference evidence="1 2" key="1">
    <citation type="submission" date="2020-09" db="EMBL/GenBank/DDBJ databases">
        <title>De no assembly of potato wild relative species, Solanum commersonii.</title>
        <authorList>
            <person name="Cho K."/>
        </authorList>
    </citation>
    <scope>NUCLEOTIDE SEQUENCE [LARGE SCALE GENOMIC DNA]</scope>
    <source>
        <strain evidence="1">LZ3.2</strain>
        <tissue evidence="1">Leaf</tissue>
    </source>
</reference>
<accession>A0A9J5ZFY1</accession>